<dbReference type="InterPro" id="IPR036890">
    <property type="entry name" value="HATPase_C_sf"/>
</dbReference>
<dbReference type="GO" id="GO:0000155">
    <property type="term" value="F:phosphorelay sensor kinase activity"/>
    <property type="evidence" value="ECO:0007669"/>
    <property type="project" value="InterPro"/>
</dbReference>
<dbReference type="GO" id="GO:0046983">
    <property type="term" value="F:protein dimerization activity"/>
    <property type="evidence" value="ECO:0007669"/>
    <property type="project" value="InterPro"/>
</dbReference>
<dbReference type="AlphaFoldDB" id="A0A2N8T6U1"/>
<proteinExistence type="predicted"/>
<evidence type="ECO:0000256" key="1">
    <source>
        <dbReference type="ARBA" id="ARBA00000085"/>
    </source>
</evidence>
<sequence length="379" mass="41606">MPPQTTMRNALVNWPWSWPWLRGRDAASGERLLRELPLRLLRQPGSDEPLLKLLAALQRELCAQHASLLLPGEGAAGWRQLGALAGCSAQDDCPWRADPTRLPVGGGLMNCARCLRAGRQRLICGVASDAGESGALLVDFPRPPRQAQRDRLREIGLLLGDTLQTLAGERRRQRRELAAERAVLARELHDTVAQQLSYLQIRASRIQALLATSEQEAAAQPMLDELRGTLQLLHRQVRELIASARLTMGGRTLNEAVQASVDEFARCSGCVFELDNRIPAGLITPEAELQVLQIIREALANVVRHSHARCVQVSLLPRPGDGVEVRVEDDGIGLPDELPDSGHFGLRIMRERAAGIGARLEFTRGGPRGTCIRLLWSGA</sequence>
<dbReference type="Gene3D" id="3.30.565.10">
    <property type="entry name" value="Histidine kinase-like ATPase, C-terminal domain"/>
    <property type="match status" value="1"/>
</dbReference>
<keyword evidence="8" id="KW-0902">Two-component regulatory system</keyword>
<evidence type="ECO:0000256" key="5">
    <source>
        <dbReference type="ARBA" id="ARBA00022741"/>
    </source>
</evidence>
<reference evidence="10 11" key="1">
    <citation type="submission" date="2018-01" db="EMBL/GenBank/DDBJ databases">
        <title>Denitrification phenotypes of diverse strains of Pseudomonas stutzeri.</title>
        <authorList>
            <person name="Milligan D.A."/>
            <person name="Bergaust L."/>
            <person name="Bakken L.R."/>
            <person name="Frostegard A."/>
        </authorList>
    </citation>
    <scope>NUCLEOTIDE SEQUENCE [LARGE SCALE GENOMIC DNA]</scope>
    <source>
        <strain evidence="10 11">24a75</strain>
    </source>
</reference>
<dbReference type="GO" id="GO:0005524">
    <property type="term" value="F:ATP binding"/>
    <property type="evidence" value="ECO:0007669"/>
    <property type="project" value="UniProtKB-KW"/>
</dbReference>
<dbReference type="SMART" id="SM00387">
    <property type="entry name" value="HATPase_c"/>
    <property type="match status" value="1"/>
</dbReference>
<dbReference type="RefSeq" id="WP_102893448.1">
    <property type="nucleotide sequence ID" value="NZ_JAMOHU010000001.1"/>
</dbReference>
<keyword evidence="6 10" id="KW-0418">Kinase</keyword>
<dbReference type="EC" id="2.7.13.3" evidence="2"/>
<evidence type="ECO:0000256" key="6">
    <source>
        <dbReference type="ARBA" id="ARBA00022777"/>
    </source>
</evidence>
<dbReference type="PANTHER" id="PTHR24421">
    <property type="entry name" value="NITRATE/NITRITE SENSOR PROTEIN NARX-RELATED"/>
    <property type="match status" value="1"/>
</dbReference>
<dbReference type="Gene3D" id="1.20.5.1930">
    <property type="match status" value="1"/>
</dbReference>
<comment type="caution">
    <text evidence="10">The sequence shown here is derived from an EMBL/GenBank/DDBJ whole genome shotgun (WGS) entry which is preliminary data.</text>
</comment>
<keyword evidence="4" id="KW-0808">Transferase</keyword>
<dbReference type="Pfam" id="PF02518">
    <property type="entry name" value="HATPase_c"/>
    <property type="match status" value="1"/>
</dbReference>
<protein>
    <recommendedName>
        <fullName evidence="2">histidine kinase</fullName>
        <ecNumber evidence="2">2.7.13.3</ecNumber>
    </recommendedName>
</protein>
<evidence type="ECO:0000256" key="4">
    <source>
        <dbReference type="ARBA" id="ARBA00022679"/>
    </source>
</evidence>
<evidence type="ECO:0000256" key="7">
    <source>
        <dbReference type="ARBA" id="ARBA00022840"/>
    </source>
</evidence>
<keyword evidence="5" id="KW-0547">Nucleotide-binding</keyword>
<dbReference type="EMBL" id="POUT01000002">
    <property type="protein sequence ID" value="PNG10474.1"/>
    <property type="molecule type" value="Genomic_DNA"/>
</dbReference>
<dbReference type="Proteomes" id="UP000236023">
    <property type="component" value="Unassembled WGS sequence"/>
</dbReference>
<evidence type="ECO:0000259" key="9">
    <source>
        <dbReference type="SMART" id="SM00387"/>
    </source>
</evidence>
<evidence type="ECO:0000256" key="8">
    <source>
        <dbReference type="ARBA" id="ARBA00023012"/>
    </source>
</evidence>
<dbReference type="SUPFAM" id="SSF55874">
    <property type="entry name" value="ATPase domain of HSP90 chaperone/DNA topoisomerase II/histidine kinase"/>
    <property type="match status" value="1"/>
</dbReference>
<evidence type="ECO:0000313" key="11">
    <source>
        <dbReference type="Proteomes" id="UP000236023"/>
    </source>
</evidence>
<keyword evidence="3" id="KW-0597">Phosphoprotein</keyword>
<keyword evidence="7" id="KW-0067">ATP-binding</keyword>
<dbReference type="GO" id="GO:0016020">
    <property type="term" value="C:membrane"/>
    <property type="evidence" value="ECO:0007669"/>
    <property type="project" value="InterPro"/>
</dbReference>
<dbReference type="InterPro" id="IPR050482">
    <property type="entry name" value="Sensor_HK_TwoCompSys"/>
</dbReference>
<feature type="domain" description="Histidine kinase/HSP90-like ATPase" evidence="9">
    <location>
        <begin position="286"/>
        <end position="379"/>
    </location>
</feature>
<dbReference type="InterPro" id="IPR003594">
    <property type="entry name" value="HATPase_dom"/>
</dbReference>
<comment type="catalytic activity">
    <reaction evidence="1">
        <text>ATP + protein L-histidine = ADP + protein N-phospho-L-histidine.</text>
        <dbReference type="EC" id="2.7.13.3"/>
    </reaction>
</comment>
<dbReference type="CDD" id="cd16917">
    <property type="entry name" value="HATPase_UhpB-NarQ-NarX-like"/>
    <property type="match status" value="1"/>
</dbReference>
<evidence type="ECO:0000256" key="2">
    <source>
        <dbReference type="ARBA" id="ARBA00012438"/>
    </source>
</evidence>
<name>A0A2N8T6U1_STUST</name>
<accession>A0A2N8T6U1</accession>
<gene>
    <name evidence="10" type="ORF">CXK94_04465</name>
</gene>
<dbReference type="InterPro" id="IPR011712">
    <property type="entry name" value="Sig_transdc_His_kin_sub3_dim/P"/>
</dbReference>
<dbReference type="Pfam" id="PF07730">
    <property type="entry name" value="HisKA_3"/>
    <property type="match status" value="1"/>
</dbReference>
<evidence type="ECO:0000313" key="10">
    <source>
        <dbReference type="EMBL" id="PNG10474.1"/>
    </source>
</evidence>
<evidence type="ECO:0000256" key="3">
    <source>
        <dbReference type="ARBA" id="ARBA00022553"/>
    </source>
</evidence>
<dbReference type="PANTHER" id="PTHR24421:SF10">
    <property type="entry name" value="NITRATE_NITRITE SENSOR PROTEIN NARQ"/>
    <property type="match status" value="1"/>
</dbReference>
<organism evidence="10 11">
    <name type="scientific">Stutzerimonas stutzeri</name>
    <name type="common">Pseudomonas stutzeri</name>
    <dbReference type="NCBI Taxonomy" id="316"/>
    <lineage>
        <taxon>Bacteria</taxon>
        <taxon>Pseudomonadati</taxon>
        <taxon>Pseudomonadota</taxon>
        <taxon>Gammaproteobacteria</taxon>
        <taxon>Pseudomonadales</taxon>
        <taxon>Pseudomonadaceae</taxon>
        <taxon>Stutzerimonas</taxon>
    </lineage>
</organism>